<proteinExistence type="predicted"/>
<accession>A0A0R1WJA5</accession>
<dbReference type="AlphaFoldDB" id="A0A0R1WJA5"/>
<protein>
    <submittedName>
        <fullName evidence="2">DNA-binding helix-turn-helix protein</fullName>
    </submittedName>
</protein>
<evidence type="ECO:0000259" key="1">
    <source>
        <dbReference type="PROSITE" id="PS50943"/>
    </source>
</evidence>
<dbReference type="PATRIC" id="fig|1423779.3.peg.603"/>
<feature type="domain" description="HTH cro/C1-type" evidence="1">
    <location>
        <begin position="8"/>
        <end position="59"/>
    </location>
</feature>
<dbReference type="Proteomes" id="UP000050973">
    <property type="component" value="Unassembled WGS sequence"/>
</dbReference>
<dbReference type="CDD" id="cd00093">
    <property type="entry name" value="HTH_XRE"/>
    <property type="match status" value="1"/>
</dbReference>
<dbReference type="RefSeq" id="WP_056984602.1">
    <property type="nucleotide sequence ID" value="NZ_AZGE01000017.1"/>
</dbReference>
<dbReference type="GO" id="GO:0003677">
    <property type="term" value="F:DNA binding"/>
    <property type="evidence" value="ECO:0007669"/>
    <property type="project" value="UniProtKB-KW"/>
</dbReference>
<evidence type="ECO:0000313" key="3">
    <source>
        <dbReference type="Proteomes" id="UP000050973"/>
    </source>
</evidence>
<dbReference type="Pfam" id="PF01381">
    <property type="entry name" value="HTH_3"/>
    <property type="match status" value="1"/>
</dbReference>
<dbReference type="InterPro" id="IPR011990">
    <property type="entry name" value="TPR-like_helical_dom_sf"/>
</dbReference>
<name>A0A0R1WJA5_9LACO</name>
<dbReference type="InterPro" id="IPR010982">
    <property type="entry name" value="Lambda_DNA-bd_dom_sf"/>
</dbReference>
<dbReference type="Gene3D" id="1.25.40.10">
    <property type="entry name" value="Tetratricopeptide repeat domain"/>
    <property type="match status" value="1"/>
</dbReference>
<dbReference type="SUPFAM" id="SSF47413">
    <property type="entry name" value="lambda repressor-like DNA-binding domains"/>
    <property type="match status" value="1"/>
</dbReference>
<dbReference type="InterPro" id="IPR001387">
    <property type="entry name" value="Cro/C1-type_HTH"/>
</dbReference>
<evidence type="ECO:0000313" key="2">
    <source>
        <dbReference type="EMBL" id="KRM15043.1"/>
    </source>
</evidence>
<dbReference type="PROSITE" id="PS50943">
    <property type="entry name" value="HTH_CROC1"/>
    <property type="match status" value="1"/>
</dbReference>
<reference evidence="2 3" key="1">
    <citation type="journal article" date="2015" name="Genome Announc.">
        <title>Expanding the biotechnology potential of lactobacilli through comparative genomics of 213 strains and associated genera.</title>
        <authorList>
            <person name="Sun Z."/>
            <person name="Harris H.M."/>
            <person name="McCann A."/>
            <person name="Guo C."/>
            <person name="Argimon S."/>
            <person name="Zhang W."/>
            <person name="Yang X."/>
            <person name="Jeffery I.B."/>
            <person name="Cooney J.C."/>
            <person name="Kagawa T.F."/>
            <person name="Liu W."/>
            <person name="Song Y."/>
            <person name="Salvetti E."/>
            <person name="Wrobel A."/>
            <person name="Rasinkangas P."/>
            <person name="Parkhill J."/>
            <person name="Rea M.C."/>
            <person name="O'Sullivan O."/>
            <person name="Ritari J."/>
            <person name="Douillard F.P."/>
            <person name="Paul Ross R."/>
            <person name="Yang R."/>
            <person name="Briner A.E."/>
            <person name="Felis G.E."/>
            <person name="de Vos W.M."/>
            <person name="Barrangou R."/>
            <person name="Klaenhammer T.R."/>
            <person name="Caufield P.W."/>
            <person name="Cui Y."/>
            <person name="Zhang H."/>
            <person name="O'Toole P.W."/>
        </authorList>
    </citation>
    <scope>NUCLEOTIDE SEQUENCE [LARGE SCALE GENOMIC DNA]</scope>
    <source>
        <strain evidence="2 3">DSM 4864</strain>
    </source>
</reference>
<organism evidence="2 3">
    <name type="scientific">Limosilactobacillus oris DSM 4864</name>
    <dbReference type="NCBI Taxonomy" id="1423779"/>
    <lineage>
        <taxon>Bacteria</taxon>
        <taxon>Bacillati</taxon>
        <taxon>Bacillota</taxon>
        <taxon>Bacilli</taxon>
        <taxon>Lactobacillales</taxon>
        <taxon>Lactobacillaceae</taxon>
        <taxon>Limosilactobacillus</taxon>
    </lineage>
</organism>
<sequence>MDIRKFVQQRKRMGFSQAELCAGICTQSTLSKFENKGRVPSVKILEQLCQRLEMSLGELSEQNVAPQPHRRTVLDQAEHYLLGEQFPLAIKTLNQVRERQLTTAKARMQYYYLKGMIDTLTSNQTVTTMFNFTQILDKLDEEHQTVFSQLAYLGCGILYARKNRLGNAEFFFTKVVNYLERTITAPLNLADLTNTQYARLVMMCYYVAEYQALRKRLPDSNRTLARVSRLCAARYLTVFMPRVKLLAANNAMRAGATSETVGNLLSAALVFARFNGNSVVELQAAALKKQLTDL</sequence>
<dbReference type="SMART" id="SM00530">
    <property type="entry name" value="HTH_XRE"/>
    <property type="match status" value="1"/>
</dbReference>
<dbReference type="EMBL" id="AZGE01000017">
    <property type="protein sequence ID" value="KRM15043.1"/>
    <property type="molecule type" value="Genomic_DNA"/>
</dbReference>
<keyword evidence="2" id="KW-0238">DNA-binding</keyword>
<gene>
    <name evidence="2" type="ORF">FC49_GL000594</name>
</gene>
<comment type="caution">
    <text evidence="2">The sequence shown here is derived from an EMBL/GenBank/DDBJ whole genome shotgun (WGS) entry which is preliminary data.</text>
</comment>